<accession>A0A167YZY8</accession>
<sequence>MPRRIVFILWENPWMPKGPTGLVWDTVPHRNRWMTASAPRLRVASSLAAPSATSDAGGTGVRPDALRAPMAPAPHQEK</sequence>
<name>A0A167YZY8_9HYPO</name>
<proteinExistence type="predicted"/>
<dbReference type="AlphaFoldDB" id="A0A167YZY8"/>
<evidence type="ECO:0000256" key="1">
    <source>
        <dbReference type="SAM" id="MobiDB-lite"/>
    </source>
</evidence>
<protein>
    <submittedName>
        <fullName evidence="2">Uncharacterized protein</fullName>
    </submittedName>
</protein>
<organism evidence="2 3">
    <name type="scientific">Niveomyces insectorum RCEF 264</name>
    <dbReference type="NCBI Taxonomy" id="1081102"/>
    <lineage>
        <taxon>Eukaryota</taxon>
        <taxon>Fungi</taxon>
        <taxon>Dikarya</taxon>
        <taxon>Ascomycota</taxon>
        <taxon>Pezizomycotina</taxon>
        <taxon>Sordariomycetes</taxon>
        <taxon>Hypocreomycetidae</taxon>
        <taxon>Hypocreales</taxon>
        <taxon>Cordycipitaceae</taxon>
        <taxon>Niveomyces</taxon>
    </lineage>
</organism>
<evidence type="ECO:0000313" key="2">
    <source>
        <dbReference type="EMBL" id="OAA66903.1"/>
    </source>
</evidence>
<dbReference type="Proteomes" id="UP000076874">
    <property type="component" value="Unassembled WGS sequence"/>
</dbReference>
<evidence type="ECO:0000313" key="3">
    <source>
        <dbReference type="Proteomes" id="UP000076874"/>
    </source>
</evidence>
<dbReference type="EMBL" id="AZHD01000002">
    <property type="protein sequence ID" value="OAA66903.1"/>
    <property type="molecule type" value="Genomic_DNA"/>
</dbReference>
<keyword evidence="3" id="KW-1185">Reference proteome</keyword>
<comment type="caution">
    <text evidence="2">The sequence shown here is derived from an EMBL/GenBank/DDBJ whole genome shotgun (WGS) entry which is preliminary data.</text>
</comment>
<feature type="region of interest" description="Disordered" evidence="1">
    <location>
        <begin position="46"/>
        <end position="78"/>
    </location>
</feature>
<gene>
    <name evidence="2" type="ORF">SPI_01479</name>
</gene>
<reference evidence="2 3" key="1">
    <citation type="journal article" date="2016" name="Genome Biol. Evol.">
        <title>Divergent and convergent evolution of fungal pathogenicity.</title>
        <authorList>
            <person name="Shang Y."/>
            <person name="Xiao G."/>
            <person name="Zheng P."/>
            <person name="Cen K."/>
            <person name="Zhan S."/>
            <person name="Wang C."/>
        </authorList>
    </citation>
    <scope>NUCLEOTIDE SEQUENCE [LARGE SCALE GENOMIC DNA]</scope>
    <source>
        <strain evidence="2 3">RCEF 264</strain>
    </source>
</reference>